<name>A0A1L8CKR4_9PROT</name>
<evidence type="ECO:0000256" key="1">
    <source>
        <dbReference type="ARBA" id="ARBA00010751"/>
    </source>
</evidence>
<evidence type="ECO:0000313" key="4">
    <source>
        <dbReference type="Proteomes" id="UP000231632"/>
    </source>
</evidence>
<dbReference type="NCBIfam" id="NF002776">
    <property type="entry name" value="PRK02877.1"/>
    <property type="match status" value="1"/>
</dbReference>
<protein>
    <recommendedName>
        <fullName evidence="2">UPF0145 protein MMIC_P0409</fullName>
    </recommendedName>
</protein>
<dbReference type="STRING" id="1921010.MMIC_P0409"/>
<dbReference type="Proteomes" id="UP000231632">
    <property type="component" value="Unassembled WGS sequence"/>
</dbReference>
<gene>
    <name evidence="3" type="ORF">MMIC_P0409</name>
</gene>
<dbReference type="PANTHER" id="PTHR34068">
    <property type="entry name" value="UPF0145 PROTEIN YBJQ"/>
    <property type="match status" value="1"/>
</dbReference>
<dbReference type="InterPro" id="IPR002765">
    <property type="entry name" value="UPF0145_YbjQ-like"/>
</dbReference>
<dbReference type="SUPFAM" id="SSF117782">
    <property type="entry name" value="YbjQ-like"/>
    <property type="match status" value="1"/>
</dbReference>
<dbReference type="OrthoDB" id="9796448at2"/>
<dbReference type="Gene3D" id="3.30.110.70">
    <property type="entry name" value="Hypothetical protein apc22750. Chain B"/>
    <property type="match status" value="1"/>
</dbReference>
<sequence length="106" mass="11050">MLLSTTPTIEGNTISNYKGVVVGEAILGANIFRDMFAGIRDIVGGRSGAYEKELAKAREIAFGEMQESASELGANAIVGIDIDYEVIGKDGSMMMVSVSGTAVTLG</sequence>
<dbReference type="AlphaFoldDB" id="A0A1L8CKR4"/>
<reference evidence="3 4" key="1">
    <citation type="journal article" date="2017" name="Arch. Microbiol.">
        <title>Mariprofundus micogutta sp. nov., a novel iron-oxidizing zetaproteobacterium isolated from a deep-sea hydrothermal field at the Bayonnaise knoll of the Izu-Ogasawara arc, and a description of Mariprofundales ord. nov. and Zetaproteobacteria classis nov.</title>
        <authorList>
            <person name="Makita H."/>
            <person name="Tanaka E."/>
            <person name="Mitsunobu S."/>
            <person name="Miyazaki M."/>
            <person name="Nunoura T."/>
            <person name="Uematsu K."/>
            <person name="Takaki Y."/>
            <person name="Nishi S."/>
            <person name="Shimamura S."/>
            <person name="Takai K."/>
        </authorList>
    </citation>
    <scope>NUCLEOTIDE SEQUENCE [LARGE SCALE GENOMIC DNA]</scope>
    <source>
        <strain evidence="3 4">ET2</strain>
    </source>
</reference>
<keyword evidence="4" id="KW-1185">Reference proteome</keyword>
<proteinExistence type="inferred from homology"/>
<dbReference type="EMBL" id="BDFD01000002">
    <property type="protein sequence ID" value="GAV19475.1"/>
    <property type="molecule type" value="Genomic_DNA"/>
</dbReference>
<evidence type="ECO:0000313" key="3">
    <source>
        <dbReference type="EMBL" id="GAV19475.1"/>
    </source>
</evidence>
<comment type="similarity">
    <text evidence="1 2">Belongs to the UPF0145 family.</text>
</comment>
<organism evidence="3 4">
    <name type="scientific">Mariprofundus micogutta</name>
    <dbReference type="NCBI Taxonomy" id="1921010"/>
    <lineage>
        <taxon>Bacteria</taxon>
        <taxon>Pseudomonadati</taxon>
        <taxon>Pseudomonadota</taxon>
        <taxon>Candidatius Mariprofundia</taxon>
        <taxon>Mariprofundales</taxon>
        <taxon>Mariprofundaceae</taxon>
        <taxon>Mariprofundus</taxon>
    </lineage>
</organism>
<dbReference type="InterPro" id="IPR035439">
    <property type="entry name" value="UPF0145_dom_sf"/>
</dbReference>
<evidence type="ECO:0000256" key="2">
    <source>
        <dbReference type="HAMAP-Rule" id="MF_00338"/>
    </source>
</evidence>
<dbReference type="PANTHER" id="PTHR34068:SF1">
    <property type="entry name" value="UPF0145 PROTEIN YBJQ"/>
    <property type="match status" value="1"/>
</dbReference>
<dbReference type="HAMAP" id="MF_00338">
    <property type="entry name" value="UPF0145"/>
    <property type="match status" value="1"/>
</dbReference>
<comment type="caution">
    <text evidence="3">The sequence shown here is derived from an EMBL/GenBank/DDBJ whole genome shotgun (WGS) entry which is preliminary data.</text>
</comment>
<dbReference type="RefSeq" id="WP_072658655.1">
    <property type="nucleotide sequence ID" value="NZ_BDFD01000002.1"/>
</dbReference>
<dbReference type="Pfam" id="PF01906">
    <property type="entry name" value="YbjQ_1"/>
    <property type="match status" value="1"/>
</dbReference>
<accession>A0A1L8CKR4</accession>